<reference evidence="1 2" key="1">
    <citation type="submission" date="2024-01" db="EMBL/GenBank/DDBJ databases">
        <title>Genome assemblies of Stephania.</title>
        <authorList>
            <person name="Yang L."/>
        </authorList>
    </citation>
    <scope>NUCLEOTIDE SEQUENCE [LARGE SCALE GENOMIC DNA]</scope>
    <source>
        <strain evidence="1">YNDBR</strain>
        <tissue evidence="1">Leaf</tissue>
    </source>
</reference>
<dbReference type="Pfam" id="PF00833">
    <property type="entry name" value="Ribosomal_S17e"/>
    <property type="match status" value="1"/>
</dbReference>
<dbReference type="GO" id="GO:0006412">
    <property type="term" value="P:translation"/>
    <property type="evidence" value="ECO:0007669"/>
    <property type="project" value="InterPro"/>
</dbReference>
<gene>
    <name evidence="1" type="ORF">Syun_003492</name>
</gene>
<sequence>MKQIRNKIVGFTTHLMKLIQRGPIRGISLKLQEEECERKMDFVPDDSAIKTDLVEVNRETLDMLVALEMADMPGVVINFSCLRHIIQKRPTDLRQYRYCPQLDHLSIFIGPHILTVVKQAEPATVAVPAFGGGGGRKF</sequence>
<organism evidence="1 2">
    <name type="scientific">Stephania yunnanensis</name>
    <dbReference type="NCBI Taxonomy" id="152371"/>
    <lineage>
        <taxon>Eukaryota</taxon>
        <taxon>Viridiplantae</taxon>
        <taxon>Streptophyta</taxon>
        <taxon>Embryophyta</taxon>
        <taxon>Tracheophyta</taxon>
        <taxon>Spermatophyta</taxon>
        <taxon>Magnoliopsida</taxon>
        <taxon>Ranunculales</taxon>
        <taxon>Menispermaceae</taxon>
        <taxon>Menispermoideae</taxon>
        <taxon>Cissampelideae</taxon>
        <taxon>Stephania</taxon>
    </lineage>
</organism>
<dbReference type="GO" id="GO:0005840">
    <property type="term" value="C:ribosome"/>
    <property type="evidence" value="ECO:0007669"/>
    <property type="project" value="InterPro"/>
</dbReference>
<keyword evidence="2" id="KW-1185">Reference proteome</keyword>
<name>A0AAP0L2A0_9MAGN</name>
<evidence type="ECO:0000313" key="2">
    <source>
        <dbReference type="Proteomes" id="UP001420932"/>
    </source>
</evidence>
<accession>A0AAP0L2A0</accession>
<dbReference type="PANTHER" id="PTHR10732">
    <property type="entry name" value="40S RIBOSOMAL PROTEIN S17"/>
    <property type="match status" value="1"/>
</dbReference>
<protein>
    <recommendedName>
        <fullName evidence="3">40S ribosomal protein S17</fullName>
    </recommendedName>
</protein>
<evidence type="ECO:0000313" key="1">
    <source>
        <dbReference type="EMBL" id="KAK9162590.1"/>
    </source>
</evidence>
<proteinExistence type="predicted"/>
<dbReference type="GO" id="GO:0003735">
    <property type="term" value="F:structural constituent of ribosome"/>
    <property type="evidence" value="ECO:0007669"/>
    <property type="project" value="InterPro"/>
</dbReference>
<dbReference type="Proteomes" id="UP001420932">
    <property type="component" value="Unassembled WGS sequence"/>
</dbReference>
<evidence type="ECO:0008006" key="3">
    <source>
        <dbReference type="Google" id="ProtNLM"/>
    </source>
</evidence>
<dbReference type="InterPro" id="IPR001210">
    <property type="entry name" value="Ribosomal_eS17"/>
</dbReference>
<dbReference type="AlphaFoldDB" id="A0AAP0L2A0"/>
<dbReference type="EMBL" id="JBBNAF010000002">
    <property type="protein sequence ID" value="KAK9162590.1"/>
    <property type="molecule type" value="Genomic_DNA"/>
</dbReference>
<comment type="caution">
    <text evidence="1">The sequence shown here is derived from an EMBL/GenBank/DDBJ whole genome shotgun (WGS) entry which is preliminary data.</text>
</comment>
<dbReference type="PANTHER" id="PTHR10732:SF0">
    <property type="entry name" value="40S RIBOSOMAL PROTEIN S17"/>
    <property type="match status" value="1"/>
</dbReference>